<dbReference type="AlphaFoldDB" id="A0A834KK12"/>
<accession>A0A834KK12</accession>
<gene>
    <name evidence="1" type="ORF">HZH66_002530</name>
</gene>
<dbReference type="Proteomes" id="UP000614350">
    <property type="component" value="Unassembled WGS sequence"/>
</dbReference>
<comment type="caution">
    <text evidence="1">The sequence shown here is derived from an EMBL/GenBank/DDBJ whole genome shotgun (WGS) entry which is preliminary data.</text>
</comment>
<keyword evidence="2" id="KW-1185">Reference proteome</keyword>
<name>A0A834KK12_VESVU</name>
<proteinExistence type="predicted"/>
<reference evidence="1" key="1">
    <citation type="journal article" date="2020" name="G3 (Bethesda)">
        <title>High-Quality Assemblies for Three Invasive Social Wasps from the &lt;i&gt;Vespula&lt;/i&gt; Genus.</title>
        <authorList>
            <person name="Harrop T.W.R."/>
            <person name="Guhlin J."/>
            <person name="McLaughlin G.M."/>
            <person name="Permina E."/>
            <person name="Stockwell P."/>
            <person name="Gilligan J."/>
            <person name="Le Lec M.F."/>
            <person name="Gruber M.A.M."/>
            <person name="Quinn O."/>
            <person name="Lovegrove M."/>
            <person name="Duncan E.J."/>
            <person name="Remnant E.J."/>
            <person name="Van Eeckhoven J."/>
            <person name="Graham B."/>
            <person name="Knapp R.A."/>
            <person name="Langford K.W."/>
            <person name="Kronenberg Z."/>
            <person name="Press M.O."/>
            <person name="Eacker S.M."/>
            <person name="Wilson-Rankin E.E."/>
            <person name="Purcell J."/>
            <person name="Lester P.J."/>
            <person name="Dearden P.K."/>
        </authorList>
    </citation>
    <scope>NUCLEOTIDE SEQUENCE</scope>
    <source>
        <strain evidence="1">Marl-1</strain>
    </source>
</reference>
<evidence type="ECO:0000313" key="1">
    <source>
        <dbReference type="EMBL" id="KAF7407993.1"/>
    </source>
</evidence>
<organism evidence="1 2">
    <name type="scientific">Vespula vulgaris</name>
    <name type="common">Yellow jacket</name>
    <name type="synonym">Wasp</name>
    <dbReference type="NCBI Taxonomy" id="7454"/>
    <lineage>
        <taxon>Eukaryota</taxon>
        <taxon>Metazoa</taxon>
        <taxon>Ecdysozoa</taxon>
        <taxon>Arthropoda</taxon>
        <taxon>Hexapoda</taxon>
        <taxon>Insecta</taxon>
        <taxon>Pterygota</taxon>
        <taxon>Neoptera</taxon>
        <taxon>Endopterygota</taxon>
        <taxon>Hymenoptera</taxon>
        <taxon>Apocrita</taxon>
        <taxon>Aculeata</taxon>
        <taxon>Vespoidea</taxon>
        <taxon>Vespidae</taxon>
        <taxon>Vespinae</taxon>
        <taxon>Vespula</taxon>
    </lineage>
</organism>
<dbReference type="EMBL" id="JACSEA010000002">
    <property type="protein sequence ID" value="KAF7407993.1"/>
    <property type="molecule type" value="Genomic_DNA"/>
</dbReference>
<protein>
    <submittedName>
        <fullName evidence="1">Uncharacterized protein</fullName>
    </submittedName>
</protein>
<sequence length="148" mass="17408">MLRYKAQRKSALSISIPLIRVTIFRTETKKKEEEGEKAFELSLNLKLDSLDQLRFFRQDQSLRTELIDITSKIGHRLTQPGLQMYKTIWDVEYPMTRELLPEMAREGRFVFNARIVSVSFGAFDLPPHRLLPQDSMRHVELGKKKDEE</sequence>
<evidence type="ECO:0000313" key="2">
    <source>
        <dbReference type="Proteomes" id="UP000614350"/>
    </source>
</evidence>